<dbReference type="InterPro" id="IPR034505">
    <property type="entry name" value="Coproporphyrinogen-III_oxidase"/>
</dbReference>
<dbReference type="Proteomes" id="UP001479436">
    <property type="component" value="Unassembled WGS sequence"/>
</dbReference>
<sequence>MYEYNIEMAGSHGFVHYEVSNFARNQRISKHNNSYWEGLDYIGIGPGAHGRIYDSQGITRQRTFRIASPEGWMKQCEQVGHGLRKAVELSIGEIKEELVLFGLRTTSGISKSRFSFYSNGDSLSEFLNMEQVNILAEAGLLVWTDDDAGGLRPTEEGLKVIDSILPRILS</sequence>
<organism evidence="2 3">
    <name type="scientific">Basidiobolus ranarum</name>
    <dbReference type="NCBI Taxonomy" id="34480"/>
    <lineage>
        <taxon>Eukaryota</taxon>
        <taxon>Fungi</taxon>
        <taxon>Fungi incertae sedis</taxon>
        <taxon>Zoopagomycota</taxon>
        <taxon>Entomophthoromycotina</taxon>
        <taxon>Basidiobolomycetes</taxon>
        <taxon>Basidiobolales</taxon>
        <taxon>Basidiobolaceae</taxon>
        <taxon>Basidiobolus</taxon>
    </lineage>
</organism>
<gene>
    <name evidence="2" type="ORF">K7432_012079</name>
</gene>
<evidence type="ECO:0000313" key="3">
    <source>
        <dbReference type="Proteomes" id="UP001479436"/>
    </source>
</evidence>
<proteinExistence type="predicted"/>
<dbReference type="EMBL" id="JASJQH010001008">
    <property type="protein sequence ID" value="KAK9762311.1"/>
    <property type="molecule type" value="Genomic_DNA"/>
</dbReference>
<dbReference type="Pfam" id="PF06969">
    <property type="entry name" value="HemN_C"/>
    <property type="match status" value="1"/>
</dbReference>
<feature type="domain" description="HemN C-terminal" evidence="1">
    <location>
        <begin position="96"/>
        <end position="158"/>
    </location>
</feature>
<dbReference type="SUPFAM" id="SSF102114">
    <property type="entry name" value="Radical SAM enzymes"/>
    <property type="match status" value="1"/>
</dbReference>
<evidence type="ECO:0000259" key="1">
    <source>
        <dbReference type="Pfam" id="PF06969"/>
    </source>
</evidence>
<protein>
    <recommendedName>
        <fullName evidence="1">HemN C-terminal domain-containing protein</fullName>
    </recommendedName>
</protein>
<evidence type="ECO:0000313" key="2">
    <source>
        <dbReference type="EMBL" id="KAK9762311.1"/>
    </source>
</evidence>
<comment type="caution">
    <text evidence="2">The sequence shown here is derived from an EMBL/GenBank/DDBJ whole genome shotgun (WGS) entry which is preliminary data.</text>
</comment>
<dbReference type="InterPro" id="IPR058240">
    <property type="entry name" value="rSAM_sf"/>
</dbReference>
<dbReference type="InterPro" id="IPR010723">
    <property type="entry name" value="HemN_C"/>
</dbReference>
<dbReference type="PANTHER" id="PTHR13932:SF5">
    <property type="entry name" value="RADICAL S-ADENOSYL METHIONINE DOMAIN-CONTAINING PROTEIN 1, MITOCHONDRIAL"/>
    <property type="match status" value="1"/>
</dbReference>
<reference evidence="2 3" key="1">
    <citation type="submission" date="2023-04" db="EMBL/GenBank/DDBJ databases">
        <title>Genome of Basidiobolus ranarum AG-B5.</title>
        <authorList>
            <person name="Stajich J.E."/>
            <person name="Carter-House D."/>
            <person name="Gryganskyi A."/>
        </authorList>
    </citation>
    <scope>NUCLEOTIDE SEQUENCE [LARGE SCALE GENOMIC DNA]</scope>
    <source>
        <strain evidence="2 3">AG-B5</strain>
    </source>
</reference>
<keyword evidence="3" id="KW-1185">Reference proteome</keyword>
<name>A0ABR2WLG8_9FUNG</name>
<accession>A0ABR2WLG8</accession>
<dbReference type="PANTHER" id="PTHR13932">
    <property type="entry name" value="COPROPORPHYRINIGEN III OXIDASE"/>
    <property type="match status" value="1"/>
</dbReference>